<gene>
    <name evidence="1" type="ORF">SERLADRAFT_478416</name>
</gene>
<evidence type="ECO:0000313" key="1">
    <source>
        <dbReference type="EMBL" id="EGO19921.1"/>
    </source>
</evidence>
<dbReference type="EMBL" id="GL945442">
    <property type="protein sequence ID" value="EGO19921.1"/>
    <property type="molecule type" value="Genomic_DNA"/>
</dbReference>
<dbReference type="KEGG" id="sla:SERLADRAFT_478416"/>
<reference evidence="1" key="1">
    <citation type="submission" date="2011-04" db="EMBL/GenBank/DDBJ databases">
        <title>Evolution of plant cell wall degrading machinery underlies the functional diversity of forest fungi.</title>
        <authorList>
            <consortium name="US DOE Joint Genome Institute (JGI-PGF)"/>
            <person name="Eastwood D.C."/>
            <person name="Floudas D."/>
            <person name="Binder M."/>
            <person name="Majcherczyk A."/>
            <person name="Schneider P."/>
            <person name="Aerts A."/>
            <person name="Asiegbu F.O."/>
            <person name="Baker S.E."/>
            <person name="Barry K."/>
            <person name="Bendiksby M."/>
            <person name="Blumentritt M."/>
            <person name="Coutinho P.M."/>
            <person name="Cullen D."/>
            <person name="Cullen D."/>
            <person name="Gathman A."/>
            <person name="Goodell B."/>
            <person name="Henrissat B."/>
            <person name="Ihrmark K."/>
            <person name="Kauserud H."/>
            <person name="Kohler A."/>
            <person name="LaButti K."/>
            <person name="Lapidus A."/>
            <person name="Lavin J.L."/>
            <person name="Lee Y.-H."/>
            <person name="Lindquist E."/>
            <person name="Lilly W."/>
            <person name="Lucas S."/>
            <person name="Morin E."/>
            <person name="Murat C."/>
            <person name="Oguiza J.A."/>
            <person name="Park J."/>
            <person name="Pisabarro A.G."/>
            <person name="Riley R."/>
            <person name="Rosling A."/>
            <person name="Salamov A."/>
            <person name="Schmidt O."/>
            <person name="Schmutz J."/>
            <person name="Skrede I."/>
            <person name="Stenlid J."/>
            <person name="Wiebenga A."/>
            <person name="Xie X."/>
            <person name="Kues U."/>
            <person name="Hibbett D.S."/>
            <person name="Hoffmeister D."/>
            <person name="Hogberg N."/>
            <person name="Martin F."/>
            <person name="Grigoriev I.V."/>
            <person name="Watkinson S.C."/>
        </authorList>
    </citation>
    <scope>NUCLEOTIDE SEQUENCE</scope>
    <source>
        <strain evidence="1">S7.9</strain>
    </source>
</reference>
<dbReference type="RefSeq" id="XP_007323356.1">
    <property type="nucleotide sequence ID" value="XM_007323294.1"/>
</dbReference>
<accession>F8PAT3</accession>
<dbReference type="GeneID" id="18821164"/>
<name>F8PAT3_SERL9</name>
<dbReference type="Proteomes" id="UP000008064">
    <property type="component" value="Unassembled WGS sequence"/>
</dbReference>
<sequence length="58" mass="6527">MRYDSWVGSESDSDILHHRHSVLIALQAGDPEREYVPATITQVPVDMYISHAPINPNP</sequence>
<organism>
    <name type="scientific">Serpula lacrymans var. lacrymans (strain S7.9)</name>
    <name type="common">Dry rot fungus</name>
    <dbReference type="NCBI Taxonomy" id="578457"/>
    <lineage>
        <taxon>Eukaryota</taxon>
        <taxon>Fungi</taxon>
        <taxon>Dikarya</taxon>
        <taxon>Basidiomycota</taxon>
        <taxon>Agaricomycotina</taxon>
        <taxon>Agaricomycetes</taxon>
        <taxon>Agaricomycetidae</taxon>
        <taxon>Boletales</taxon>
        <taxon>Coniophorineae</taxon>
        <taxon>Serpulaceae</taxon>
        <taxon>Serpula</taxon>
    </lineage>
</organism>
<dbReference type="AlphaFoldDB" id="F8PAT3"/>
<dbReference type="HOGENOM" id="CLU_2980494_0_0_1"/>
<protein>
    <submittedName>
        <fullName evidence="1">Uncharacterized protein</fullName>
    </submittedName>
</protein>
<proteinExistence type="predicted"/>